<dbReference type="GO" id="GO:0003677">
    <property type="term" value="F:DNA binding"/>
    <property type="evidence" value="ECO:0007669"/>
    <property type="project" value="InterPro"/>
</dbReference>
<dbReference type="InterPro" id="IPR002559">
    <property type="entry name" value="Transposase_11"/>
</dbReference>
<accession>A0A6M8HYN5</accession>
<reference evidence="3 4" key="1">
    <citation type="journal article" date="2014" name="World J. Microbiol. Biotechnol.">
        <title>Biodiversity and physiological characteristics of Antarctic and Arctic lichens-associated bacteria.</title>
        <authorList>
            <person name="Lee Y.M."/>
            <person name="Kim E.H."/>
            <person name="Lee H.K."/>
            <person name="Hong S.G."/>
        </authorList>
    </citation>
    <scope>NUCLEOTIDE SEQUENCE [LARGE SCALE GENOMIC DNA]</scope>
    <source>
        <strain evidence="3 4">PAMC 26569</strain>
        <plasmid evidence="3">unnamed4</plasmid>
    </source>
</reference>
<geneLocation type="plasmid" evidence="3 4">
    <name>unnamed4</name>
</geneLocation>
<proteinExistence type="predicted"/>
<protein>
    <submittedName>
        <fullName evidence="3">Transposase</fullName>
    </submittedName>
</protein>
<dbReference type="GO" id="GO:0004803">
    <property type="term" value="F:transposase activity"/>
    <property type="evidence" value="ECO:0007669"/>
    <property type="project" value="InterPro"/>
</dbReference>
<dbReference type="AlphaFoldDB" id="A0A6M8HYN5"/>
<feature type="domain" description="Transposase IS4-like" evidence="2">
    <location>
        <begin position="2"/>
        <end position="92"/>
    </location>
</feature>
<name>A0A6M8HYN5_9PROT</name>
<dbReference type="EMBL" id="CP053711">
    <property type="protein sequence ID" value="QKE93643.1"/>
    <property type="molecule type" value="Genomic_DNA"/>
</dbReference>
<feature type="region of interest" description="Disordered" evidence="1">
    <location>
        <begin position="127"/>
        <end position="154"/>
    </location>
</feature>
<evidence type="ECO:0000313" key="4">
    <source>
        <dbReference type="Proteomes" id="UP000500767"/>
    </source>
</evidence>
<evidence type="ECO:0000313" key="3">
    <source>
        <dbReference type="EMBL" id="QKE93643.1"/>
    </source>
</evidence>
<gene>
    <name evidence="3" type="ORF">HN018_26175</name>
</gene>
<sequence>MLDSTGLQVFGQGEWGAEKHGRIPRQWRRLHLAVDAQTGEIVAHRLTDKDTGDITKLAGHLATVEGQIASLIADGAYDSASVYDAAAARQFNPLPDIVVPPRASSIVNTDAHIQTIRDRHVHPVLKGQGIVPPTLSPRRQSKAPKRASLNAVSSTSLRDQWSPRGSGFSISACISHLTNTSRYR</sequence>
<evidence type="ECO:0000259" key="2">
    <source>
        <dbReference type="Pfam" id="PF01609"/>
    </source>
</evidence>
<dbReference type="Pfam" id="PF01609">
    <property type="entry name" value="DDE_Tnp_1"/>
    <property type="match status" value="1"/>
</dbReference>
<organism evidence="3 4">
    <name type="scientific">Lichenicola cladoniae</name>
    <dbReference type="NCBI Taxonomy" id="1484109"/>
    <lineage>
        <taxon>Bacteria</taxon>
        <taxon>Pseudomonadati</taxon>
        <taxon>Pseudomonadota</taxon>
        <taxon>Alphaproteobacteria</taxon>
        <taxon>Acetobacterales</taxon>
        <taxon>Acetobacteraceae</taxon>
        <taxon>Lichenicola</taxon>
    </lineage>
</organism>
<dbReference type="GO" id="GO:0006313">
    <property type="term" value="P:DNA transposition"/>
    <property type="evidence" value="ECO:0007669"/>
    <property type="project" value="InterPro"/>
</dbReference>
<dbReference type="Proteomes" id="UP000500767">
    <property type="component" value="Plasmid unnamed4"/>
</dbReference>
<evidence type="ECO:0000256" key="1">
    <source>
        <dbReference type="SAM" id="MobiDB-lite"/>
    </source>
</evidence>
<dbReference type="RefSeq" id="WP_171835204.1">
    <property type="nucleotide sequence ID" value="NZ_CP053711.1"/>
</dbReference>
<dbReference type="KEGG" id="lck:HN018_26175"/>
<keyword evidence="4" id="KW-1185">Reference proteome</keyword>
<keyword evidence="3" id="KW-0614">Plasmid</keyword>